<dbReference type="InterPro" id="IPR045865">
    <property type="entry name" value="ACT-like_dom_sf"/>
</dbReference>
<dbReference type="PANTHER" id="PTHR39199">
    <property type="entry name" value="BLR5128 PROTEIN"/>
    <property type="match status" value="1"/>
</dbReference>
<dbReference type="Pfam" id="PF13840">
    <property type="entry name" value="ACT_7"/>
    <property type="match status" value="1"/>
</dbReference>
<evidence type="ECO:0000313" key="3">
    <source>
        <dbReference type="Proteomes" id="UP001365128"/>
    </source>
</evidence>
<evidence type="ECO:0000259" key="1">
    <source>
        <dbReference type="Pfam" id="PF13840"/>
    </source>
</evidence>
<protein>
    <recommendedName>
        <fullName evidence="1">CASTOR ACT domain-containing protein</fullName>
    </recommendedName>
</protein>
<feature type="domain" description="CASTOR ACT" evidence="1">
    <location>
        <begin position="24"/>
        <end position="79"/>
    </location>
</feature>
<organism evidence="2 3">
    <name type="scientific">Phyllosticta citricarpa</name>
    <dbReference type="NCBI Taxonomy" id="55181"/>
    <lineage>
        <taxon>Eukaryota</taxon>
        <taxon>Fungi</taxon>
        <taxon>Dikarya</taxon>
        <taxon>Ascomycota</taxon>
        <taxon>Pezizomycotina</taxon>
        <taxon>Dothideomycetes</taxon>
        <taxon>Dothideomycetes incertae sedis</taxon>
        <taxon>Botryosphaeriales</taxon>
        <taxon>Phyllostictaceae</taxon>
        <taxon>Phyllosticta</taxon>
    </lineage>
</organism>
<reference evidence="2 3" key="1">
    <citation type="submission" date="2024-04" db="EMBL/GenBank/DDBJ databases">
        <title>Phyllosticta paracitricarpa is synonymous to the EU quarantine fungus P. citricarpa based on phylogenomic analyses.</title>
        <authorList>
            <consortium name="Lawrence Berkeley National Laboratory"/>
            <person name="Van Ingen-Buijs V.A."/>
            <person name="Van Westerhoven A.C."/>
            <person name="Haridas S."/>
            <person name="Skiadas P."/>
            <person name="Martin F."/>
            <person name="Groenewald J.Z."/>
            <person name="Crous P.W."/>
            <person name="Seidl M.F."/>
        </authorList>
    </citation>
    <scope>NUCLEOTIDE SEQUENCE [LARGE SCALE GENOMIC DNA]</scope>
    <source>
        <strain evidence="2 3">CBS 122670</strain>
    </source>
</reference>
<proteinExistence type="predicted"/>
<gene>
    <name evidence="2" type="ORF">IWX46DRAFT_637900</name>
</gene>
<comment type="caution">
    <text evidence="2">The sequence shown here is derived from an EMBL/GenBank/DDBJ whole genome shotgun (WGS) entry which is preliminary data.</text>
</comment>
<sequence>MTIIAEREAAVDNGLPFTFACRSSTLSVHSSLEAVGLMAVAAARLEELVIPVNPVSGYHHDHCFVPEGREDEALAALHKLALQAHEGKLFADRSMTITPFITLVLWELSSAATVIRKEHSSPLQLD</sequence>
<keyword evidence="3" id="KW-1185">Reference proteome</keyword>
<dbReference type="SUPFAM" id="SSF55021">
    <property type="entry name" value="ACT-like"/>
    <property type="match status" value="1"/>
</dbReference>
<dbReference type="EMBL" id="JBBPDW010000004">
    <property type="protein sequence ID" value="KAK7553509.1"/>
    <property type="molecule type" value="Genomic_DNA"/>
</dbReference>
<dbReference type="Gene3D" id="3.30.2130.10">
    <property type="entry name" value="VC0802-like"/>
    <property type="match status" value="1"/>
</dbReference>
<evidence type="ECO:0000313" key="2">
    <source>
        <dbReference type="EMBL" id="KAK7553509.1"/>
    </source>
</evidence>
<dbReference type="PANTHER" id="PTHR39199:SF1">
    <property type="entry name" value="BLR5128 PROTEIN"/>
    <property type="match status" value="1"/>
</dbReference>
<dbReference type="InterPro" id="IPR027795">
    <property type="entry name" value="CASTOR_ACT_dom"/>
</dbReference>
<name>A0ABR1MM85_9PEZI</name>
<dbReference type="Proteomes" id="UP001365128">
    <property type="component" value="Unassembled WGS sequence"/>
</dbReference>
<accession>A0ABR1MM85</accession>